<dbReference type="GO" id="GO:0005525">
    <property type="term" value="F:GTP binding"/>
    <property type="evidence" value="ECO:0007669"/>
    <property type="project" value="UniProtKB-KW"/>
</dbReference>
<evidence type="ECO:0000256" key="1">
    <source>
        <dbReference type="ARBA" id="ARBA00005180"/>
    </source>
</evidence>
<reference evidence="17" key="1">
    <citation type="submission" date="2021-06" db="EMBL/GenBank/DDBJ databases">
        <title>Genome sequence of Cutibacterium modestum strain KB17-24694.</title>
        <authorList>
            <person name="Dekio I."/>
            <person name="Asahina A."/>
            <person name="Nishida M."/>
        </authorList>
    </citation>
    <scope>NUCLEOTIDE SEQUENCE</scope>
    <source>
        <strain evidence="17">KB17-24694</strain>
    </source>
</reference>
<dbReference type="InterPro" id="IPR050054">
    <property type="entry name" value="UPRTase/APRTase"/>
</dbReference>
<dbReference type="InterPro" id="IPR029057">
    <property type="entry name" value="PRTase-like"/>
</dbReference>
<organism evidence="17 18">
    <name type="scientific">Cutibacterium modestum</name>
    <dbReference type="NCBI Taxonomy" id="2559073"/>
    <lineage>
        <taxon>Bacteria</taxon>
        <taxon>Bacillati</taxon>
        <taxon>Actinomycetota</taxon>
        <taxon>Actinomycetes</taxon>
        <taxon>Propionibacteriales</taxon>
        <taxon>Propionibacteriaceae</taxon>
        <taxon>Cutibacterium</taxon>
    </lineage>
</organism>
<dbReference type="PANTHER" id="PTHR32315:SF4">
    <property type="entry name" value="URACIL PHOSPHORIBOSYLTRANSFERASE, CHLOROPLASTIC"/>
    <property type="match status" value="1"/>
</dbReference>
<dbReference type="NCBIfam" id="NF001097">
    <property type="entry name" value="PRK00129.1"/>
    <property type="match status" value="1"/>
</dbReference>
<feature type="domain" description="Phosphoribosyltransferase" evidence="16">
    <location>
        <begin position="100"/>
        <end position="305"/>
    </location>
</feature>
<dbReference type="PANTHER" id="PTHR32315">
    <property type="entry name" value="ADENINE PHOSPHORIBOSYLTRANSFERASE"/>
    <property type="match status" value="1"/>
</dbReference>
<feature type="binding site" evidence="15">
    <location>
        <position position="298"/>
    </location>
    <ligand>
        <name>5-phospho-alpha-D-ribose 1-diphosphate</name>
        <dbReference type="ChEBI" id="CHEBI:58017"/>
    </ligand>
</feature>
<keyword evidence="5 15" id="KW-0328">Glycosyltransferase</keyword>
<dbReference type="GO" id="GO:0005737">
    <property type="term" value="C:cytoplasm"/>
    <property type="evidence" value="ECO:0007669"/>
    <property type="project" value="UniProtKB-ARBA"/>
</dbReference>
<dbReference type="Proteomes" id="UP000825072">
    <property type="component" value="Chromosome 1"/>
</dbReference>
<evidence type="ECO:0000313" key="17">
    <source>
        <dbReference type="EMBL" id="BCY26341.1"/>
    </source>
</evidence>
<keyword evidence="8 15" id="KW-0460">Magnesium</keyword>
<feature type="binding site" evidence="15">
    <location>
        <position position="292"/>
    </location>
    <ligand>
        <name>uracil</name>
        <dbReference type="ChEBI" id="CHEBI:17568"/>
    </ligand>
</feature>
<proteinExistence type="inferred from homology"/>
<feature type="binding site" evidence="15">
    <location>
        <position position="173"/>
    </location>
    <ligand>
        <name>5-phospho-alpha-D-ribose 1-diphosphate</name>
        <dbReference type="ChEBI" id="CHEBI:58017"/>
    </ligand>
</feature>
<evidence type="ECO:0000256" key="2">
    <source>
        <dbReference type="ARBA" id="ARBA00009516"/>
    </source>
</evidence>
<dbReference type="InterPro" id="IPR005765">
    <property type="entry name" value="UPRT"/>
</dbReference>
<evidence type="ECO:0000256" key="11">
    <source>
        <dbReference type="ARBA" id="ARBA00052919"/>
    </source>
</evidence>
<feature type="binding site" evidence="15">
    <location>
        <position position="198"/>
    </location>
    <ligand>
        <name>5-phospho-alpha-D-ribose 1-diphosphate</name>
        <dbReference type="ChEBI" id="CHEBI:58017"/>
    </ligand>
</feature>
<dbReference type="HAMAP" id="MF_01218_B">
    <property type="entry name" value="Upp_B"/>
    <property type="match status" value="1"/>
</dbReference>
<feature type="binding site" evidence="15">
    <location>
        <begin position="297"/>
        <end position="299"/>
    </location>
    <ligand>
        <name>uracil</name>
        <dbReference type="ChEBI" id="CHEBI:17568"/>
    </ligand>
</feature>
<dbReference type="NCBIfam" id="TIGR01091">
    <property type="entry name" value="upp"/>
    <property type="match status" value="1"/>
</dbReference>
<dbReference type="Pfam" id="PF14681">
    <property type="entry name" value="UPRTase"/>
    <property type="match status" value="1"/>
</dbReference>
<evidence type="ECO:0000256" key="9">
    <source>
        <dbReference type="ARBA" id="ARBA00023134"/>
    </source>
</evidence>
<evidence type="ECO:0000256" key="13">
    <source>
        <dbReference type="ARBA" id="ARBA00072146"/>
    </source>
</evidence>
<evidence type="ECO:0000256" key="10">
    <source>
        <dbReference type="ARBA" id="ARBA00031082"/>
    </source>
</evidence>
<protein>
    <recommendedName>
        <fullName evidence="13 15">Uracil phosphoribosyltransferase</fullName>
        <ecNumber evidence="3 15">2.4.2.9</ecNumber>
    </recommendedName>
    <alternativeName>
        <fullName evidence="10 15">UMP pyrophosphorylase</fullName>
    </alternativeName>
    <alternativeName>
        <fullName evidence="14 15">UPRTase</fullName>
    </alternativeName>
</protein>
<dbReference type="InterPro" id="IPR000836">
    <property type="entry name" value="PRTase_dom"/>
</dbReference>
<comment type="activity regulation">
    <text evidence="15">Allosterically activated by GTP.</text>
</comment>
<dbReference type="GO" id="GO:0006223">
    <property type="term" value="P:uracil salvage"/>
    <property type="evidence" value="ECO:0007669"/>
    <property type="project" value="InterPro"/>
</dbReference>
<name>A0AAD1KSP0_9ACTN</name>
<keyword evidence="7 15" id="KW-0547">Nucleotide-binding</keyword>
<evidence type="ECO:0000256" key="4">
    <source>
        <dbReference type="ARBA" id="ARBA00022533"/>
    </source>
</evidence>
<accession>A0AAD1KSP0</accession>
<dbReference type="Gene3D" id="3.40.50.2020">
    <property type="match status" value="1"/>
</dbReference>
<dbReference type="GO" id="GO:0044206">
    <property type="term" value="P:UMP salvage"/>
    <property type="evidence" value="ECO:0007669"/>
    <property type="project" value="UniProtKB-UniRule"/>
</dbReference>
<keyword evidence="4 15" id="KW-0021">Allosteric enzyme</keyword>
<dbReference type="FunFam" id="3.40.50.2020:FF:000003">
    <property type="entry name" value="Uracil phosphoribosyltransferase"/>
    <property type="match status" value="1"/>
</dbReference>
<evidence type="ECO:0000256" key="7">
    <source>
        <dbReference type="ARBA" id="ARBA00022741"/>
    </source>
</evidence>
<sequence>MANVSIVADIRPGKQSQSRFTRHILGEHHALLLDLYCPFLSKTAMATLPSGIRAIFGKNGQYLKLILPSQHLPPLLEPDGEPNTTNPPLCAKVRLVELNVMDHPLVSHKLTLLRSVDTPSPVFRQLVEELVTLMAYEGTREVRIEPTTVTTPLTTTEGVALTRPKPLVVPILRAGLGMLEGMMRLIPSAEVGFVGMARDEETLQPMTYAERLPKDLSGRQCYVLDPMLATGGSLGGTVEFLVRRGADHITCLCILAAPEGIENFRKLVRDLDVPCHLIVAGLDDHLDEHGYIVPGLGDAGDRLYGLAE</sequence>
<dbReference type="SUPFAM" id="SSF53271">
    <property type="entry name" value="PRTase-like"/>
    <property type="match status" value="1"/>
</dbReference>
<evidence type="ECO:0000256" key="14">
    <source>
        <dbReference type="ARBA" id="ARBA00079807"/>
    </source>
</evidence>
<evidence type="ECO:0000259" key="16">
    <source>
        <dbReference type="Pfam" id="PF14681"/>
    </source>
</evidence>
<evidence type="ECO:0000256" key="8">
    <source>
        <dbReference type="ARBA" id="ARBA00022842"/>
    </source>
</evidence>
<comment type="similarity">
    <text evidence="2 15">Belongs to the UPRTase family.</text>
</comment>
<feature type="binding site" evidence="15">
    <location>
        <begin position="225"/>
        <end position="233"/>
    </location>
    <ligand>
        <name>5-phospho-alpha-D-ribose 1-diphosphate</name>
        <dbReference type="ChEBI" id="CHEBI:58017"/>
    </ligand>
</feature>
<evidence type="ECO:0000256" key="6">
    <source>
        <dbReference type="ARBA" id="ARBA00022679"/>
    </source>
</evidence>
<comment type="pathway">
    <text evidence="1 15">Pyrimidine metabolism; UMP biosynthesis via salvage pathway; UMP from uracil: step 1/1.</text>
</comment>
<keyword evidence="6 15" id="KW-0808">Transferase</keyword>
<dbReference type="EMBL" id="AP024747">
    <property type="protein sequence ID" value="BCY26341.1"/>
    <property type="molecule type" value="Genomic_DNA"/>
</dbReference>
<dbReference type="EC" id="2.4.2.9" evidence="3 15"/>
<comment type="function">
    <text evidence="12 15">Catalyzes the conversion of uracil and 5-phospho-alpha-D-ribose 1-diphosphate (PRPP) to UMP and diphosphate.</text>
</comment>
<dbReference type="InterPro" id="IPR034332">
    <property type="entry name" value="Upp_B"/>
</dbReference>
<comment type="cofactor">
    <cofactor evidence="15">
        <name>Mg(2+)</name>
        <dbReference type="ChEBI" id="CHEBI:18420"/>
    </cofactor>
    <text evidence="15">Binds 1 Mg(2+) ion per subunit. The magnesium is bound as Mg-PRPP.</text>
</comment>
<evidence type="ECO:0000313" key="18">
    <source>
        <dbReference type="Proteomes" id="UP000825072"/>
    </source>
</evidence>
<evidence type="ECO:0000256" key="15">
    <source>
        <dbReference type="HAMAP-Rule" id="MF_01218"/>
    </source>
</evidence>
<gene>
    <name evidence="15" type="primary">upp</name>
    <name evidence="17" type="ORF">KB1_23310</name>
</gene>
<dbReference type="GO" id="GO:0004845">
    <property type="term" value="F:uracil phosphoribosyltransferase activity"/>
    <property type="evidence" value="ECO:0007669"/>
    <property type="project" value="UniProtKB-UniRule"/>
</dbReference>
<comment type="catalytic activity">
    <reaction evidence="11 15">
        <text>UMP + diphosphate = 5-phospho-alpha-D-ribose 1-diphosphate + uracil</text>
        <dbReference type="Rhea" id="RHEA:13017"/>
        <dbReference type="ChEBI" id="CHEBI:17568"/>
        <dbReference type="ChEBI" id="CHEBI:33019"/>
        <dbReference type="ChEBI" id="CHEBI:57865"/>
        <dbReference type="ChEBI" id="CHEBI:58017"/>
        <dbReference type="EC" id="2.4.2.9"/>
    </reaction>
</comment>
<dbReference type="CDD" id="cd06223">
    <property type="entry name" value="PRTases_typeI"/>
    <property type="match status" value="1"/>
</dbReference>
<evidence type="ECO:0000256" key="3">
    <source>
        <dbReference type="ARBA" id="ARBA00011894"/>
    </source>
</evidence>
<keyword evidence="9 15" id="KW-0342">GTP-binding</keyword>
<evidence type="ECO:0000256" key="12">
    <source>
        <dbReference type="ARBA" id="ARBA00056901"/>
    </source>
</evidence>
<evidence type="ECO:0000256" key="5">
    <source>
        <dbReference type="ARBA" id="ARBA00022676"/>
    </source>
</evidence>
<dbReference type="GO" id="GO:0000287">
    <property type="term" value="F:magnesium ion binding"/>
    <property type="evidence" value="ECO:0007669"/>
    <property type="project" value="UniProtKB-UniRule"/>
</dbReference>
<dbReference type="AlphaFoldDB" id="A0AAD1KSP0"/>